<dbReference type="InterPro" id="IPR001128">
    <property type="entry name" value="Cyt_P450"/>
</dbReference>
<sequence length="510" mass="55355">MPMEPLQSHELLAGAVLVLVTVLLLNQLWPAPRTTRPPASPPRPRGGLPVIGNLHQLGALPHASLAALAAEHAAPLMLLRLGSVPALVVSTAAAARAAFQHNDRAMSGRPVQRAPARLSYGLQDITFSAPDSPLWRAARRACLSELLGTPRVRGFRAVREAEAAALVAAVAGAPSGTVNLSERLLSTSNRIVMRVAFGDHGEETAVLEEAQKHFGAFFVSDYVPWLGWVDALRGLPRQLERYYHELDAFYERVIRDHLDKPAGSKEDNDLVDVLLRLHRDPAHRNTFGSRGAIKGILMDIFVAGTETAAAALEWTMTELIRHPETLSKAQREVRSIVGDRDMVLESDLSGLHYLKLVIRESLRLHPPAPLLVPRETTEPCTVGGYEIPARTRVIVNAKAIGTDPDAWGPDAARFVPERHDDGGGGGGVDLNDHKPWHDGFALVPFGMGRRSCPGVHFATAVVELLLANLLFCFEWRAPLGGGAVDVEEKPGLVVSRKNPLVLVAERRGVK</sequence>
<name>A0ABC9F3L8_9POAL</name>
<evidence type="ECO:0000256" key="1">
    <source>
        <dbReference type="ARBA" id="ARBA00010617"/>
    </source>
</evidence>
<keyword evidence="7" id="KW-1185">Reference proteome</keyword>
<reference evidence="6 7" key="2">
    <citation type="submission" date="2024-10" db="EMBL/GenBank/DDBJ databases">
        <authorList>
            <person name="Ryan C."/>
        </authorList>
    </citation>
    <scope>NUCLEOTIDE SEQUENCE [LARGE SCALE GENOMIC DNA]</scope>
</reference>
<evidence type="ECO:0000256" key="3">
    <source>
        <dbReference type="ARBA" id="ARBA00023004"/>
    </source>
</evidence>
<accession>A0ABC9F3L8</accession>
<dbReference type="Gene3D" id="1.10.630.10">
    <property type="entry name" value="Cytochrome P450"/>
    <property type="match status" value="1"/>
</dbReference>
<gene>
    <name evidence="6" type="ORF">URODEC1_LOCUS101604</name>
</gene>
<comment type="similarity">
    <text evidence="1 5">Belongs to the cytochrome P450 family.</text>
</comment>
<keyword evidence="3 4" id="KW-0408">Iron</keyword>
<dbReference type="GO" id="GO:0004497">
    <property type="term" value="F:monooxygenase activity"/>
    <property type="evidence" value="ECO:0007669"/>
    <property type="project" value="UniProtKB-KW"/>
</dbReference>
<comment type="cofactor">
    <cofactor evidence="4">
        <name>heme</name>
        <dbReference type="ChEBI" id="CHEBI:30413"/>
    </cofactor>
</comment>
<dbReference type="Pfam" id="PF00067">
    <property type="entry name" value="p450"/>
    <property type="match status" value="1"/>
</dbReference>
<evidence type="ECO:0000256" key="5">
    <source>
        <dbReference type="RuleBase" id="RU000461"/>
    </source>
</evidence>
<dbReference type="PRINTS" id="PR00463">
    <property type="entry name" value="EP450I"/>
</dbReference>
<keyword evidence="5" id="KW-0503">Monooxygenase</keyword>
<dbReference type="PRINTS" id="PR00385">
    <property type="entry name" value="P450"/>
</dbReference>
<organism evidence="6 7">
    <name type="scientific">Urochloa decumbens</name>
    <dbReference type="NCBI Taxonomy" id="240449"/>
    <lineage>
        <taxon>Eukaryota</taxon>
        <taxon>Viridiplantae</taxon>
        <taxon>Streptophyta</taxon>
        <taxon>Embryophyta</taxon>
        <taxon>Tracheophyta</taxon>
        <taxon>Spermatophyta</taxon>
        <taxon>Magnoliopsida</taxon>
        <taxon>Liliopsida</taxon>
        <taxon>Poales</taxon>
        <taxon>Poaceae</taxon>
        <taxon>PACMAD clade</taxon>
        <taxon>Panicoideae</taxon>
        <taxon>Panicodae</taxon>
        <taxon>Paniceae</taxon>
        <taxon>Melinidinae</taxon>
        <taxon>Urochloa</taxon>
    </lineage>
</organism>
<proteinExistence type="inferred from homology"/>
<evidence type="ECO:0000256" key="2">
    <source>
        <dbReference type="ARBA" id="ARBA00022723"/>
    </source>
</evidence>
<dbReference type="SUPFAM" id="SSF48264">
    <property type="entry name" value="Cytochrome P450"/>
    <property type="match status" value="1"/>
</dbReference>
<dbReference type="Proteomes" id="UP001497457">
    <property type="component" value="Chromosome 5rd"/>
</dbReference>
<evidence type="ECO:0000313" key="6">
    <source>
        <dbReference type="EMBL" id="CAL5068491.1"/>
    </source>
</evidence>
<dbReference type="EMBL" id="OZ075115">
    <property type="protein sequence ID" value="CAL5068491.1"/>
    <property type="molecule type" value="Genomic_DNA"/>
</dbReference>
<dbReference type="PROSITE" id="PS00086">
    <property type="entry name" value="CYTOCHROME_P450"/>
    <property type="match status" value="1"/>
</dbReference>
<reference evidence="7" key="1">
    <citation type="submission" date="2024-06" db="EMBL/GenBank/DDBJ databases">
        <authorList>
            <person name="Ryan C."/>
        </authorList>
    </citation>
    <scope>NUCLEOTIDE SEQUENCE [LARGE SCALE GENOMIC DNA]</scope>
</reference>
<dbReference type="InterPro" id="IPR036396">
    <property type="entry name" value="Cyt_P450_sf"/>
</dbReference>
<keyword evidence="4 5" id="KW-0349">Heme</keyword>
<protein>
    <submittedName>
        <fullName evidence="6">Uncharacterized protein</fullName>
    </submittedName>
</protein>
<feature type="binding site" description="axial binding residue" evidence="4">
    <location>
        <position position="452"/>
    </location>
    <ligand>
        <name>heme</name>
        <dbReference type="ChEBI" id="CHEBI:30413"/>
    </ligand>
    <ligandPart>
        <name>Fe</name>
        <dbReference type="ChEBI" id="CHEBI:18248"/>
    </ligandPart>
</feature>
<evidence type="ECO:0000313" key="7">
    <source>
        <dbReference type="Proteomes" id="UP001497457"/>
    </source>
</evidence>
<dbReference type="PANTHER" id="PTHR47955">
    <property type="entry name" value="CYTOCHROME P450 FAMILY 71 PROTEIN"/>
    <property type="match status" value="1"/>
</dbReference>
<evidence type="ECO:0000256" key="4">
    <source>
        <dbReference type="PIRSR" id="PIRSR602401-1"/>
    </source>
</evidence>
<keyword evidence="2 4" id="KW-0479">Metal-binding</keyword>
<dbReference type="PANTHER" id="PTHR47955:SF11">
    <property type="entry name" value="4-HYDROXYPHENYLACETALDEHYDE OXIME MONOOXYGENASE"/>
    <property type="match status" value="1"/>
</dbReference>
<keyword evidence="5" id="KW-0560">Oxidoreductase</keyword>
<dbReference type="AlphaFoldDB" id="A0ABC9F3L8"/>
<dbReference type="InterPro" id="IPR017972">
    <property type="entry name" value="Cyt_P450_CS"/>
</dbReference>
<dbReference type="InterPro" id="IPR002401">
    <property type="entry name" value="Cyt_P450_E_grp-I"/>
</dbReference>
<dbReference type="GO" id="GO:0046872">
    <property type="term" value="F:metal ion binding"/>
    <property type="evidence" value="ECO:0007669"/>
    <property type="project" value="UniProtKB-KW"/>
</dbReference>